<sequence>MTPQQQVLAAQAQGNLGTSPTYGDTDPRRFRVVYPGMKEGELTTKECEDDQRATIREQSSATREQRMTRQQRREGEASARGRPGSLPTREQRRRLGSRGTDQGAEAPTSDQGAEAPTREQRRRLGSRGPRVRRQREEYQGARRLGTKGARVRRRPTDDLGAEARG</sequence>
<dbReference type="Proteomes" id="UP001420932">
    <property type="component" value="Unassembled WGS sequence"/>
</dbReference>
<organism evidence="2 3">
    <name type="scientific">Stephania yunnanensis</name>
    <dbReference type="NCBI Taxonomy" id="152371"/>
    <lineage>
        <taxon>Eukaryota</taxon>
        <taxon>Viridiplantae</taxon>
        <taxon>Streptophyta</taxon>
        <taxon>Embryophyta</taxon>
        <taxon>Tracheophyta</taxon>
        <taxon>Spermatophyta</taxon>
        <taxon>Magnoliopsida</taxon>
        <taxon>Ranunculales</taxon>
        <taxon>Menispermaceae</taxon>
        <taxon>Menispermoideae</taxon>
        <taxon>Cissampelideae</taxon>
        <taxon>Stephania</taxon>
    </lineage>
</organism>
<gene>
    <name evidence="2" type="ORF">Syun_016892</name>
</gene>
<dbReference type="EMBL" id="JBBNAF010000007">
    <property type="protein sequence ID" value="KAK9128095.1"/>
    <property type="molecule type" value="Genomic_DNA"/>
</dbReference>
<proteinExistence type="predicted"/>
<feature type="compositionally biased region" description="Basic residues" evidence="1">
    <location>
        <begin position="120"/>
        <end position="133"/>
    </location>
</feature>
<protein>
    <submittedName>
        <fullName evidence="2">Uncharacterized protein</fullName>
    </submittedName>
</protein>
<feature type="region of interest" description="Disordered" evidence="1">
    <location>
        <begin position="1"/>
        <end position="165"/>
    </location>
</feature>
<feature type="compositionally biased region" description="Basic and acidic residues" evidence="1">
    <location>
        <begin position="38"/>
        <end position="55"/>
    </location>
</feature>
<feature type="compositionally biased region" description="Polar residues" evidence="1">
    <location>
        <begin position="1"/>
        <end position="22"/>
    </location>
</feature>
<dbReference type="AlphaFoldDB" id="A0AAP0P4D8"/>
<keyword evidence="3" id="KW-1185">Reference proteome</keyword>
<evidence type="ECO:0000313" key="3">
    <source>
        <dbReference type="Proteomes" id="UP001420932"/>
    </source>
</evidence>
<name>A0AAP0P4D8_9MAGN</name>
<accession>A0AAP0P4D8</accession>
<comment type="caution">
    <text evidence="2">The sequence shown here is derived from an EMBL/GenBank/DDBJ whole genome shotgun (WGS) entry which is preliminary data.</text>
</comment>
<evidence type="ECO:0000313" key="2">
    <source>
        <dbReference type="EMBL" id="KAK9128095.1"/>
    </source>
</evidence>
<reference evidence="2 3" key="1">
    <citation type="submission" date="2024-01" db="EMBL/GenBank/DDBJ databases">
        <title>Genome assemblies of Stephania.</title>
        <authorList>
            <person name="Yang L."/>
        </authorList>
    </citation>
    <scope>NUCLEOTIDE SEQUENCE [LARGE SCALE GENOMIC DNA]</scope>
    <source>
        <strain evidence="2">YNDBR</strain>
        <tissue evidence="2">Leaf</tissue>
    </source>
</reference>
<feature type="compositionally biased region" description="Basic and acidic residues" evidence="1">
    <location>
        <begin position="154"/>
        <end position="165"/>
    </location>
</feature>
<evidence type="ECO:0000256" key="1">
    <source>
        <dbReference type="SAM" id="MobiDB-lite"/>
    </source>
</evidence>
<feature type="compositionally biased region" description="Basic and acidic residues" evidence="1">
    <location>
        <begin position="63"/>
        <end position="79"/>
    </location>
</feature>